<proteinExistence type="predicted"/>
<dbReference type="Proteomes" id="UP001291623">
    <property type="component" value="Unassembled WGS sequence"/>
</dbReference>
<sequence>MSRQRAMQVGTAIEDLGRPLIQELGNVPLRDGTFAPEIWIIHNRDRVNMFIDKWILNHEPIRNLICAPLNIDELNSESTKPTRNEVTLKWESPPHGSFKLNTDGYFDKGTGNGDIGGVIRNSRGD</sequence>
<accession>A0AAE1RMI2</accession>
<organism evidence="1 2">
    <name type="scientific">Anisodus tanguticus</name>
    <dbReference type="NCBI Taxonomy" id="243964"/>
    <lineage>
        <taxon>Eukaryota</taxon>
        <taxon>Viridiplantae</taxon>
        <taxon>Streptophyta</taxon>
        <taxon>Embryophyta</taxon>
        <taxon>Tracheophyta</taxon>
        <taxon>Spermatophyta</taxon>
        <taxon>Magnoliopsida</taxon>
        <taxon>eudicotyledons</taxon>
        <taxon>Gunneridae</taxon>
        <taxon>Pentapetalae</taxon>
        <taxon>asterids</taxon>
        <taxon>lamiids</taxon>
        <taxon>Solanales</taxon>
        <taxon>Solanaceae</taxon>
        <taxon>Solanoideae</taxon>
        <taxon>Hyoscyameae</taxon>
        <taxon>Anisodus</taxon>
    </lineage>
</organism>
<reference evidence="1" key="1">
    <citation type="submission" date="2023-12" db="EMBL/GenBank/DDBJ databases">
        <title>Genome assembly of Anisodus tanguticus.</title>
        <authorList>
            <person name="Wang Y.-J."/>
        </authorList>
    </citation>
    <scope>NUCLEOTIDE SEQUENCE</scope>
    <source>
        <strain evidence="1">KB-2021</strain>
        <tissue evidence="1">Leaf</tissue>
    </source>
</reference>
<dbReference type="EMBL" id="JAVYJV010000014">
    <property type="protein sequence ID" value="KAK4353839.1"/>
    <property type="molecule type" value="Genomic_DNA"/>
</dbReference>
<gene>
    <name evidence="1" type="ORF">RND71_026033</name>
</gene>
<evidence type="ECO:0000313" key="1">
    <source>
        <dbReference type="EMBL" id="KAK4353839.1"/>
    </source>
</evidence>
<name>A0AAE1RMI2_9SOLA</name>
<evidence type="ECO:0000313" key="2">
    <source>
        <dbReference type="Proteomes" id="UP001291623"/>
    </source>
</evidence>
<dbReference type="AlphaFoldDB" id="A0AAE1RMI2"/>
<comment type="caution">
    <text evidence="1">The sequence shown here is derived from an EMBL/GenBank/DDBJ whole genome shotgun (WGS) entry which is preliminary data.</text>
</comment>
<keyword evidence="2" id="KW-1185">Reference proteome</keyword>
<protein>
    <recommendedName>
        <fullName evidence="3">RNase H type-1 domain-containing protein</fullName>
    </recommendedName>
</protein>
<evidence type="ECO:0008006" key="3">
    <source>
        <dbReference type="Google" id="ProtNLM"/>
    </source>
</evidence>